<evidence type="ECO:0000313" key="4">
    <source>
        <dbReference type="Proteomes" id="UP001209540"/>
    </source>
</evidence>
<reference evidence="3" key="2">
    <citation type="submission" date="2023-02" db="EMBL/GenBank/DDBJ databases">
        <authorList>
            <consortium name="DOE Joint Genome Institute"/>
            <person name="Mondo S.J."/>
            <person name="Chang Y."/>
            <person name="Wang Y."/>
            <person name="Ahrendt S."/>
            <person name="Andreopoulos W."/>
            <person name="Barry K."/>
            <person name="Beard J."/>
            <person name="Benny G.L."/>
            <person name="Blankenship S."/>
            <person name="Bonito G."/>
            <person name="Cuomo C."/>
            <person name="Desiro A."/>
            <person name="Gervers K.A."/>
            <person name="Hundley H."/>
            <person name="Kuo A."/>
            <person name="LaButti K."/>
            <person name="Lang B.F."/>
            <person name="Lipzen A."/>
            <person name="O'Donnell K."/>
            <person name="Pangilinan J."/>
            <person name="Reynolds N."/>
            <person name="Sandor L."/>
            <person name="Smith M.W."/>
            <person name="Tsang A."/>
            <person name="Grigoriev I.V."/>
            <person name="Stajich J.E."/>
            <person name="Spatafora J.W."/>
        </authorList>
    </citation>
    <scope>NUCLEOTIDE SEQUENCE</scope>
    <source>
        <strain evidence="3">RSA 2281</strain>
    </source>
</reference>
<feature type="region of interest" description="Disordered" evidence="1">
    <location>
        <begin position="248"/>
        <end position="328"/>
    </location>
</feature>
<keyword evidence="4" id="KW-1185">Reference proteome</keyword>
<feature type="compositionally biased region" description="Basic and acidic residues" evidence="1">
    <location>
        <begin position="271"/>
        <end position="280"/>
    </location>
</feature>
<feature type="compositionally biased region" description="Low complexity" evidence="1">
    <location>
        <begin position="281"/>
        <end position="290"/>
    </location>
</feature>
<organism evidence="3 4">
    <name type="scientific">Phascolomyces articulosus</name>
    <dbReference type="NCBI Taxonomy" id="60185"/>
    <lineage>
        <taxon>Eukaryota</taxon>
        <taxon>Fungi</taxon>
        <taxon>Fungi incertae sedis</taxon>
        <taxon>Mucoromycota</taxon>
        <taxon>Mucoromycotina</taxon>
        <taxon>Mucoromycetes</taxon>
        <taxon>Mucorales</taxon>
        <taxon>Lichtheimiaceae</taxon>
        <taxon>Phascolomyces</taxon>
    </lineage>
</organism>
<feature type="region of interest" description="Disordered" evidence="1">
    <location>
        <begin position="430"/>
        <end position="454"/>
    </location>
</feature>
<dbReference type="Proteomes" id="UP001209540">
    <property type="component" value="Unassembled WGS sequence"/>
</dbReference>
<dbReference type="AlphaFoldDB" id="A0AAD5PJP2"/>
<feature type="compositionally biased region" description="Low complexity" evidence="1">
    <location>
        <begin position="433"/>
        <end position="454"/>
    </location>
</feature>
<evidence type="ECO:0008006" key="5">
    <source>
        <dbReference type="Google" id="ProtNLM"/>
    </source>
</evidence>
<feature type="transmembrane region" description="Helical" evidence="2">
    <location>
        <begin position="110"/>
        <end position="134"/>
    </location>
</feature>
<feature type="region of interest" description="Disordered" evidence="1">
    <location>
        <begin position="79"/>
        <end position="105"/>
    </location>
</feature>
<comment type="caution">
    <text evidence="3">The sequence shown here is derived from an EMBL/GenBank/DDBJ whole genome shotgun (WGS) entry which is preliminary data.</text>
</comment>
<feature type="region of interest" description="Disordered" evidence="1">
    <location>
        <begin position="364"/>
        <end position="385"/>
    </location>
</feature>
<keyword evidence="2" id="KW-0812">Transmembrane</keyword>
<keyword evidence="2" id="KW-0472">Membrane</keyword>
<keyword evidence="2" id="KW-1133">Transmembrane helix</keyword>
<dbReference type="EMBL" id="JAIXMP010000004">
    <property type="protein sequence ID" value="KAI9274328.1"/>
    <property type="molecule type" value="Genomic_DNA"/>
</dbReference>
<evidence type="ECO:0000313" key="3">
    <source>
        <dbReference type="EMBL" id="KAI9274328.1"/>
    </source>
</evidence>
<evidence type="ECO:0000256" key="2">
    <source>
        <dbReference type="SAM" id="Phobius"/>
    </source>
</evidence>
<protein>
    <recommendedName>
        <fullName evidence="5">Membrane anchor Opy2 N-terminal domain-containing protein</fullName>
    </recommendedName>
</protein>
<name>A0AAD5PJP2_9FUNG</name>
<reference evidence="3" key="1">
    <citation type="journal article" date="2022" name="IScience">
        <title>Evolution of zygomycete secretomes and the origins of terrestrial fungal ecologies.</title>
        <authorList>
            <person name="Chang Y."/>
            <person name="Wang Y."/>
            <person name="Mondo S."/>
            <person name="Ahrendt S."/>
            <person name="Andreopoulos W."/>
            <person name="Barry K."/>
            <person name="Beard J."/>
            <person name="Benny G.L."/>
            <person name="Blankenship S."/>
            <person name="Bonito G."/>
            <person name="Cuomo C."/>
            <person name="Desiro A."/>
            <person name="Gervers K.A."/>
            <person name="Hundley H."/>
            <person name="Kuo A."/>
            <person name="LaButti K."/>
            <person name="Lang B.F."/>
            <person name="Lipzen A."/>
            <person name="O'Donnell K."/>
            <person name="Pangilinan J."/>
            <person name="Reynolds N."/>
            <person name="Sandor L."/>
            <person name="Smith M.E."/>
            <person name="Tsang A."/>
            <person name="Grigoriev I.V."/>
            <person name="Stajich J.E."/>
            <person name="Spatafora J.W."/>
        </authorList>
    </citation>
    <scope>NUCLEOTIDE SEQUENCE</scope>
    <source>
        <strain evidence="3">RSA 2281</strain>
    </source>
</reference>
<proteinExistence type="predicted"/>
<dbReference type="CDD" id="cd12087">
    <property type="entry name" value="TM_EGFR-like"/>
    <property type="match status" value="1"/>
</dbReference>
<feature type="compositionally biased region" description="Polar residues" evidence="1">
    <location>
        <begin position="364"/>
        <end position="373"/>
    </location>
</feature>
<accession>A0AAD5PJP2</accession>
<feature type="region of interest" description="Disordered" evidence="1">
    <location>
        <begin position="211"/>
        <end position="230"/>
    </location>
</feature>
<evidence type="ECO:0000256" key="1">
    <source>
        <dbReference type="SAM" id="MobiDB-lite"/>
    </source>
</evidence>
<feature type="compositionally biased region" description="Polar residues" evidence="1">
    <location>
        <begin position="309"/>
        <end position="328"/>
    </location>
</feature>
<gene>
    <name evidence="3" type="ORF">BDA99DRAFT_497170</name>
</gene>
<sequence length="454" mass="49259">MSPSDVKITRLPTRIRPQLLQRRRLLDKRNECQPSHCKPQCVPGCSSNQRCILDVMKNCGECPVSQCVSLSALGISSHTNDLPNNNISSNDNEVISSTSGDENSNNKTGLIAGLTTGLVAGAVIVVAIAGLVYFKRKRRTQQQKDQYNNTTQRQLEERVPTINNKPLGPPPAAAVLPATTMLPTDTTFWPKEAAPPSPQSPVFMGNTLQIPRLTTTPSTPPPTSTNITSPNTIRQSLSLLPSTAATSISASSSSIRPPPPMISRSSSVKLTKYDHQRTTTKDSNTSINSNDDLDDDEDQVQVRRAVSVNKRQGLSRSASLGSKTTRSATGEAVPIVYARPTMVRINTITRKENGITRKASVRTVISTSSQQNQQHRKSIASAAAEQPITLQPIQPNERRLRTESWNSQHSIANSSHSSIGDGEITVFWDAPPTTTNTTSTSITNTTTSFTNNDQ</sequence>